<proteinExistence type="predicted"/>
<dbReference type="RefSeq" id="WP_255866057.1">
    <property type="nucleotide sequence ID" value="NZ_CP104263.1"/>
</dbReference>
<sequence length="823" mass="86569">MKHCTSCGAELQPHWKFCTNCQAPQPALSGGETTAPQGTEADAAPGSGTHRADSTQAGAPQAASPQAVDSQSPAQAEQQTQRFEQAPAQQHSEQPTQRFDQAPAQQHSEQQTAAMRTPAAPTSVFDPPFVSQAAAQSGSGQPGTGYTGPAGSGPAPGGPAAGGPNSGGPNYAAPNDGGPAGPQGPAGPGAPSSGGKKPSRKLTIILVSVLALLVVLGLAAFFIVQNMVRGGAGSAEGAADKVVEAIESKDIIGLATMVPPEEREPLQRIQEQVMDKAEEFQLEEAINKVADEETEIDDELTFDGMSITFEGVDPEVTEIDDSTALIKYTSGEARIQLDPAETTGAIRSGLEAGGYEDEEKIDETVQLNEMGPDGSPLTLVATERDGRWYVSPMYSIVEMINESEGYDRGSVPETAGGSDSPAAAAQAAVEAVPDVVSEGSLEALAGTLSIHEGSLLFLYQDLFDDMMAGASGEELNISDVRFTDGDKDGDRAVAVVENITVESEYGDKITLTSECIEGERESDSICFSDSGYSIEPSMEMLGGAKIMSLTTIEEEGKWRVSLGHTVADWVINWTDSLTREQALALMQLANTEDATGDISVDESTEVEFNSAGFAVLNLTVDEDMALEPEDGDFGDMLVYSEDGKEQIADLGWGDEVEAGNYKLVVFAGSEWQEGFAEKGNDFEHSADLTLVEGKGYDFSNDSDYSDSDYSADSVPSGSYISSDFGVLSTGSSAESVKSHTIAGADVEADLEISALGSSTSTIVLGITLDGKEEKLEIPMGERVEYSTAYPNDGKDHELKVQILSSTPETDFDLVSYTVAVKTK</sequence>
<feature type="compositionally biased region" description="Low complexity" evidence="1">
    <location>
        <begin position="167"/>
        <end position="177"/>
    </location>
</feature>
<accession>A0ABT1NSZ3</accession>
<dbReference type="Proteomes" id="UP001206924">
    <property type="component" value="Unassembled WGS sequence"/>
</dbReference>
<dbReference type="EMBL" id="JANFLP010000013">
    <property type="protein sequence ID" value="MCQ1950854.1"/>
    <property type="molecule type" value="Genomic_DNA"/>
</dbReference>
<evidence type="ECO:0000313" key="4">
    <source>
        <dbReference type="Proteomes" id="UP001206924"/>
    </source>
</evidence>
<keyword evidence="4" id="KW-1185">Reference proteome</keyword>
<feature type="compositionally biased region" description="Gly residues" evidence="1">
    <location>
        <begin position="178"/>
        <end position="187"/>
    </location>
</feature>
<gene>
    <name evidence="3" type="ORF">NNX28_13075</name>
</gene>
<feature type="transmembrane region" description="Helical" evidence="2">
    <location>
        <begin position="202"/>
        <end position="224"/>
    </location>
</feature>
<feature type="region of interest" description="Disordered" evidence="1">
    <location>
        <begin position="21"/>
        <end position="198"/>
    </location>
</feature>
<keyword evidence="2" id="KW-1133">Transmembrane helix</keyword>
<feature type="compositionally biased region" description="Gly residues" evidence="1">
    <location>
        <begin position="140"/>
        <end position="166"/>
    </location>
</feature>
<feature type="compositionally biased region" description="Low complexity" evidence="1">
    <location>
        <begin position="189"/>
        <end position="198"/>
    </location>
</feature>
<organism evidence="3 4">
    <name type="scientific">Arthrobacter jinronghuae</name>
    <dbReference type="NCBI Taxonomy" id="2964609"/>
    <lineage>
        <taxon>Bacteria</taxon>
        <taxon>Bacillati</taxon>
        <taxon>Actinomycetota</taxon>
        <taxon>Actinomycetes</taxon>
        <taxon>Micrococcales</taxon>
        <taxon>Micrococcaceae</taxon>
        <taxon>Arthrobacter</taxon>
    </lineage>
</organism>
<reference evidence="3 4" key="1">
    <citation type="submission" date="2022-07" db="EMBL/GenBank/DDBJ databases">
        <title>Novel species in genus Arthrobacter.</title>
        <authorList>
            <person name="Liu Y."/>
        </authorList>
    </citation>
    <scope>NUCLEOTIDE SEQUENCE [LARGE SCALE GENOMIC DNA]</scope>
    <source>
        <strain evidence="4">zg-Y859</strain>
    </source>
</reference>
<keyword evidence="2" id="KW-0812">Transmembrane</keyword>
<feature type="compositionally biased region" description="Polar residues" evidence="1">
    <location>
        <begin position="68"/>
        <end position="114"/>
    </location>
</feature>
<keyword evidence="2" id="KW-0472">Membrane</keyword>
<name>A0ABT1NSZ3_9MICC</name>
<comment type="caution">
    <text evidence="3">The sequence shown here is derived from an EMBL/GenBank/DDBJ whole genome shotgun (WGS) entry which is preliminary data.</text>
</comment>
<evidence type="ECO:0008006" key="5">
    <source>
        <dbReference type="Google" id="ProtNLM"/>
    </source>
</evidence>
<evidence type="ECO:0000256" key="2">
    <source>
        <dbReference type="SAM" id="Phobius"/>
    </source>
</evidence>
<evidence type="ECO:0000256" key="1">
    <source>
        <dbReference type="SAM" id="MobiDB-lite"/>
    </source>
</evidence>
<evidence type="ECO:0000313" key="3">
    <source>
        <dbReference type="EMBL" id="MCQ1950854.1"/>
    </source>
</evidence>
<protein>
    <recommendedName>
        <fullName evidence="5">Zinc-ribbon domain-containing protein</fullName>
    </recommendedName>
</protein>
<feature type="compositionally biased region" description="Low complexity" evidence="1">
    <location>
        <begin position="56"/>
        <end position="67"/>
    </location>
</feature>